<keyword evidence="5" id="KW-0722">Serine protease inhibitor</keyword>
<dbReference type="CDD" id="cd19941">
    <property type="entry name" value="TIL"/>
    <property type="match status" value="1"/>
</dbReference>
<organism evidence="9 10">
    <name type="scientific">Ceratina calcarata</name>
    <dbReference type="NCBI Taxonomy" id="156304"/>
    <lineage>
        <taxon>Eukaryota</taxon>
        <taxon>Metazoa</taxon>
        <taxon>Ecdysozoa</taxon>
        <taxon>Arthropoda</taxon>
        <taxon>Hexapoda</taxon>
        <taxon>Insecta</taxon>
        <taxon>Pterygota</taxon>
        <taxon>Neoptera</taxon>
        <taxon>Endopterygota</taxon>
        <taxon>Hymenoptera</taxon>
        <taxon>Apocrita</taxon>
        <taxon>Aculeata</taxon>
        <taxon>Apoidea</taxon>
        <taxon>Anthophila</taxon>
        <taxon>Apidae</taxon>
        <taxon>Ceratina</taxon>
        <taxon>Zadontomerus</taxon>
    </lineage>
</organism>
<keyword evidence="7" id="KW-0732">Signal</keyword>
<comment type="subcellular location">
    <subcellularLocation>
        <location evidence="1">Secreted</location>
    </subcellularLocation>
</comment>
<feature type="chain" id="PRO_5042588455" evidence="7">
    <location>
        <begin position="24"/>
        <end position="82"/>
    </location>
</feature>
<keyword evidence="4" id="KW-0646">Protease inhibitor</keyword>
<evidence type="ECO:0000256" key="2">
    <source>
        <dbReference type="ARBA" id="ARBA00007611"/>
    </source>
</evidence>
<evidence type="ECO:0000256" key="5">
    <source>
        <dbReference type="ARBA" id="ARBA00022900"/>
    </source>
</evidence>
<evidence type="ECO:0000313" key="10">
    <source>
        <dbReference type="RefSeq" id="XP_017889424.1"/>
    </source>
</evidence>
<dbReference type="Proteomes" id="UP000694925">
    <property type="component" value="Unplaced"/>
</dbReference>
<gene>
    <name evidence="10" type="primary">LOC108630583</name>
</gene>
<sequence length="82" mass="8865">MSRSAVVLALLALVCVCMSAVSAVKICPPNEVFKECGTRCEPTCKVPKPPVNCIQECVMDTCQCIPGFVRNSENQCVEPNQC</sequence>
<name>A0AAJ7JCC7_9HYME</name>
<feature type="domain" description="TIL" evidence="8">
    <location>
        <begin position="27"/>
        <end position="82"/>
    </location>
</feature>
<dbReference type="GO" id="GO:0005576">
    <property type="term" value="C:extracellular region"/>
    <property type="evidence" value="ECO:0007669"/>
    <property type="project" value="UniProtKB-SubCell"/>
</dbReference>
<accession>A0AAJ7JCC7</accession>
<reference evidence="10" key="1">
    <citation type="submission" date="2025-08" db="UniProtKB">
        <authorList>
            <consortium name="RefSeq"/>
        </authorList>
    </citation>
    <scope>IDENTIFICATION</scope>
    <source>
        <tissue evidence="10">Whole body</tissue>
    </source>
</reference>
<dbReference type="KEGG" id="ccal:108630583"/>
<dbReference type="PANTHER" id="PTHR23259">
    <property type="entry name" value="RIDDLE"/>
    <property type="match status" value="1"/>
</dbReference>
<protein>
    <submittedName>
        <fullName evidence="10">Chymotrypsin inhibitor-like</fullName>
    </submittedName>
</protein>
<dbReference type="AlphaFoldDB" id="A0AAJ7JCC7"/>
<dbReference type="PANTHER" id="PTHR23259:SF70">
    <property type="entry name" value="ACCESSORY GLAND PROTEIN ACP62F-RELATED"/>
    <property type="match status" value="1"/>
</dbReference>
<dbReference type="InterPro" id="IPR002919">
    <property type="entry name" value="TIL_dom"/>
</dbReference>
<proteinExistence type="inferred from homology"/>
<keyword evidence="6" id="KW-1015">Disulfide bond</keyword>
<evidence type="ECO:0000256" key="4">
    <source>
        <dbReference type="ARBA" id="ARBA00022690"/>
    </source>
</evidence>
<dbReference type="InterPro" id="IPR051368">
    <property type="entry name" value="SerProtInhib-TIL_Domain"/>
</dbReference>
<dbReference type="GO" id="GO:0004867">
    <property type="term" value="F:serine-type endopeptidase inhibitor activity"/>
    <property type="evidence" value="ECO:0007669"/>
    <property type="project" value="UniProtKB-KW"/>
</dbReference>
<dbReference type="RefSeq" id="XP_017889424.1">
    <property type="nucleotide sequence ID" value="XM_018033935.2"/>
</dbReference>
<keyword evidence="9" id="KW-1185">Reference proteome</keyword>
<evidence type="ECO:0000259" key="8">
    <source>
        <dbReference type="Pfam" id="PF01826"/>
    </source>
</evidence>
<evidence type="ECO:0000313" key="9">
    <source>
        <dbReference type="Proteomes" id="UP000694925"/>
    </source>
</evidence>
<dbReference type="Pfam" id="PF01826">
    <property type="entry name" value="TIL"/>
    <property type="match status" value="1"/>
</dbReference>
<feature type="signal peptide" evidence="7">
    <location>
        <begin position="1"/>
        <end position="23"/>
    </location>
</feature>
<dbReference type="Gene3D" id="2.10.25.10">
    <property type="entry name" value="Laminin"/>
    <property type="match status" value="1"/>
</dbReference>
<evidence type="ECO:0000256" key="1">
    <source>
        <dbReference type="ARBA" id="ARBA00004613"/>
    </source>
</evidence>
<dbReference type="SUPFAM" id="SSF57567">
    <property type="entry name" value="Serine protease inhibitors"/>
    <property type="match status" value="1"/>
</dbReference>
<keyword evidence="3" id="KW-0964">Secreted</keyword>
<evidence type="ECO:0000256" key="7">
    <source>
        <dbReference type="SAM" id="SignalP"/>
    </source>
</evidence>
<evidence type="ECO:0000256" key="3">
    <source>
        <dbReference type="ARBA" id="ARBA00022525"/>
    </source>
</evidence>
<evidence type="ECO:0000256" key="6">
    <source>
        <dbReference type="ARBA" id="ARBA00023157"/>
    </source>
</evidence>
<comment type="similarity">
    <text evidence="2">Belongs to the serine protease inhibitor-like (TIL domain-containing) family.</text>
</comment>
<dbReference type="GeneID" id="108630583"/>
<dbReference type="InterPro" id="IPR036084">
    <property type="entry name" value="Ser_inhib-like_sf"/>
</dbReference>